<dbReference type="Proteomes" id="UP000737420">
    <property type="component" value="Unassembled WGS sequence"/>
</dbReference>
<dbReference type="RefSeq" id="WP_223931345.1">
    <property type="nucleotide sequence ID" value="NZ_BPNR01000085.1"/>
</dbReference>
<organism evidence="2 3">
    <name type="scientific">Aeromonas caviae</name>
    <name type="common">Aeromonas punctata</name>
    <dbReference type="NCBI Taxonomy" id="648"/>
    <lineage>
        <taxon>Bacteria</taxon>
        <taxon>Pseudomonadati</taxon>
        <taxon>Pseudomonadota</taxon>
        <taxon>Gammaproteobacteria</taxon>
        <taxon>Aeromonadales</taxon>
        <taxon>Aeromonadaceae</taxon>
        <taxon>Aeromonas</taxon>
    </lineage>
</organism>
<keyword evidence="1" id="KW-0812">Transmembrane</keyword>
<sequence>MLEWFWYLRDTGLLKAVLPSLGWGILWIGGIEFAKLCNFFSSPFWSKLQLAVLVYTVLSMCWEGYWVLHPSKQEVQWQRGTDDYGLN</sequence>
<evidence type="ECO:0000313" key="3">
    <source>
        <dbReference type="Proteomes" id="UP000737420"/>
    </source>
</evidence>
<reference evidence="2 3" key="1">
    <citation type="submission" date="2021-07" db="EMBL/GenBank/DDBJ databases">
        <title>Draft genome sequence of carbapenem-resistant Aeromonas spp. in Japan.</title>
        <authorList>
            <person name="Maehana S."/>
            <person name="Suzuki M."/>
            <person name="Kitasato H."/>
        </authorList>
    </citation>
    <scope>NUCLEOTIDE SEQUENCE [LARGE SCALE GENOMIC DNA]</scope>
    <source>
        <strain evidence="2 3">KAM382</strain>
    </source>
</reference>
<evidence type="ECO:0000256" key="1">
    <source>
        <dbReference type="SAM" id="Phobius"/>
    </source>
</evidence>
<feature type="transmembrane region" description="Helical" evidence="1">
    <location>
        <begin position="50"/>
        <end position="68"/>
    </location>
</feature>
<dbReference type="EMBL" id="BPOP01000060">
    <property type="protein sequence ID" value="GJB93819.1"/>
    <property type="molecule type" value="Genomic_DNA"/>
</dbReference>
<dbReference type="AlphaFoldDB" id="A0ABD0BC08"/>
<keyword evidence="1" id="KW-0472">Membrane</keyword>
<keyword evidence="1" id="KW-1133">Transmembrane helix</keyword>
<name>A0ABD0BC08_AERCA</name>
<evidence type="ECO:0000313" key="2">
    <source>
        <dbReference type="EMBL" id="GJB93819.1"/>
    </source>
</evidence>
<protein>
    <submittedName>
        <fullName evidence="2">Uncharacterized protein</fullName>
    </submittedName>
</protein>
<comment type="caution">
    <text evidence="2">The sequence shown here is derived from an EMBL/GenBank/DDBJ whole genome shotgun (WGS) entry which is preliminary data.</text>
</comment>
<accession>A0ABD0BC08</accession>
<gene>
    <name evidence="2" type="ORF">KAM382_38800</name>
</gene>
<feature type="transmembrane region" description="Helical" evidence="1">
    <location>
        <begin position="12"/>
        <end position="30"/>
    </location>
</feature>
<proteinExistence type="predicted"/>